<dbReference type="Proteomes" id="UP001054837">
    <property type="component" value="Unassembled WGS sequence"/>
</dbReference>
<name>A0AAV4TUQ6_9ARAC</name>
<comment type="caution">
    <text evidence="2">The sequence shown here is derived from an EMBL/GenBank/DDBJ whole genome shotgun (WGS) entry which is preliminary data.</text>
</comment>
<evidence type="ECO:0000313" key="2">
    <source>
        <dbReference type="EMBL" id="GIY49027.1"/>
    </source>
</evidence>
<feature type="compositionally biased region" description="Basic and acidic residues" evidence="1">
    <location>
        <begin position="1"/>
        <end position="72"/>
    </location>
</feature>
<organism evidence="2 3">
    <name type="scientific">Caerostris darwini</name>
    <dbReference type="NCBI Taxonomy" id="1538125"/>
    <lineage>
        <taxon>Eukaryota</taxon>
        <taxon>Metazoa</taxon>
        <taxon>Ecdysozoa</taxon>
        <taxon>Arthropoda</taxon>
        <taxon>Chelicerata</taxon>
        <taxon>Arachnida</taxon>
        <taxon>Araneae</taxon>
        <taxon>Araneomorphae</taxon>
        <taxon>Entelegynae</taxon>
        <taxon>Araneoidea</taxon>
        <taxon>Araneidae</taxon>
        <taxon>Caerostris</taxon>
    </lineage>
</organism>
<gene>
    <name evidence="2" type="ORF">CDAR_247141</name>
</gene>
<feature type="region of interest" description="Disordered" evidence="1">
    <location>
        <begin position="1"/>
        <end position="102"/>
    </location>
</feature>
<protein>
    <submittedName>
        <fullName evidence="2">Uncharacterized protein</fullName>
    </submittedName>
</protein>
<reference evidence="2 3" key="1">
    <citation type="submission" date="2021-06" db="EMBL/GenBank/DDBJ databases">
        <title>Caerostris darwini draft genome.</title>
        <authorList>
            <person name="Kono N."/>
            <person name="Arakawa K."/>
        </authorList>
    </citation>
    <scope>NUCLEOTIDE SEQUENCE [LARGE SCALE GENOMIC DNA]</scope>
</reference>
<evidence type="ECO:0000256" key="1">
    <source>
        <dbReference type="SAM" id="MobiDB-lite"/>
    </source>
</evidence>
<dbReference type="EMBL" id="BPLQ01010191">
    <property type="protein sequence ID" value="GIY49027.1"/>
    <property type="molecule type" value="Genomic_DNA"/>
</dbReference>
<accession>A0AAV4TUQ6</accession>
<dbReference type="AlphaFoldDB" id="A0AAV4TUQ6"/>
<proteinExistence type="predicted"/>
<keyword evidence="3" id="KW-1185">Reference proteome</keyword>
<feature type="region of interest" description="Disordered" evidence="1">
    <location>
        <begin position="183"/>
        <end position="208"/>
    </location>
</feature>
<evidence type="ECO:0000313" key="3">
    <source>
        <dbReference type="Proteomes" id="UP001054837"/>
    </source>
</evidence>
<feature type="compositionally biased region" description="Basic and acidic residues" evidence="1">
    <location>
        <begin position="83"/>
        <end position="102"/>
    </location>
</feature>
<sequence>MSDKDSKISQAEKDDKKSSSKKDDKSSSKKDDKKSSSKKDDKSSSKKDDKKSSSKKDDKKSCSKKDDQKAEADESSEIISEDVSLKKDKPRNVSENSSKEDAKMTVGVINCEFCGTVSPDEQHMSQHIVDEHQKDVVTRACSESSSLITHSSDDLLKGTDSHPVCDACDIVKDLSSSISLCPTHEKEEELREAERKEQKKVEESHMYT</sequence>